<evidence type="ECO:0000256" key="3">
    <source>
        <dbReference type="ARBA" id="ARBA00022840"/>
    </source>
</evidence>
<dbReference type="KEGG" id="bbig:BBBOND_0404530"/>
<dbReference type="Proteomes" id="UP000033188">
    <property type="component" value="Chromosome 5"/>
</dbReference>
<dbReference type="EMBL" id="LK391711">
    <property type="protein sequence ID" value="CDR97966.1"/>
    <property type="molecule type" value="Genomic_DNA"/>
</dbReference>
<dbReference type="GO" id="GO:0140663">
    <property type="term" value="F:ATP-dependent FeS chaperone activity"/>
    <property type="evidence" value="ECO:0007669"/>
    <property type="project" value="InterPro"/>
</dbReference>
<proteinExistence type="inferred from homology"/>
<dbReference type="InterPro" id="IPR033756">
    <property type="entry name" value="YlxH/NBP35"/>
</dbReference>
<dbReference type="GO" id="GO:0005829">
    <property type="term" value="C:cytosol"/>
    <property type="evidence" value="ECO:0007669"/>
    <property type="project" value="TreeGrafter"/>
</dbReference>
<keyword evidence="9" id="KW-1185">Reference proteome</keyword>
<dbReference type="PANTHER" id="PTHR23264">
    <property type="entry name" value="NUCLEOTIDE-BINDING PROTEIN NBP35 YEAST -RELATED"/>
    <property type="match status" value="1"/>
</dbReference>
<dbReference type="OrthoDB" id="1741334at2759"/>
<reference evidence="9" key="1">
    <citation type="journal article" date="2014" name="Nucleic Acids Res.">
        <title>The evolutionary dynamics of variant antigen genes in Babesia reveal a history of genomic innovation underlying host-parasite interaction.</title>
        <authorList>
            <person name="Jackson A.P."/>
            <person name="Otto T.D."/>
            <person name="Darby A."/>
            <person name="Ramaprasad A."/>
            <person name="Xia D."/>
            <person name="Echaide I.E."/>
            <person name="Farber M."/>
            <person name="Gahlot S."/>
            <person name="Gamble J."/>
            <person name="Gupta D."/>
            <person name="Gupta Y."/>
            <person name="Jackson L."/>
            <person name="Malandrin L."/>
            <person name="Malas T.B."/>
            <person name="Moussa E."/>
            <person name="Nair M."/>
            <person name="Reid A.J."/>
            <person name="Sanders M."/>
            <person name="Sharma J."/>
            <person name="Tracey A."/>
            <person name="Quail M.A."/>
            <person name="Weir W."/>
            <person name="Wastling J.M."/>
            <person name="Hall N."/>
            <person name="Willadsen P."/>
            <person name="Lingelbach K."/>
            <person name="Shiels B."/>
            <person name="Tait A."/>
            <person name="Berriman M."/>
            <person name="Allred D.R."/>
            <person name="Pain A."/>
        </authorList>
    </citation>
    <scope>NUCLEOTIDE SEQUENCE [LARGE SCALE GENOMIC DNA]</scope>
    <source>
        <strain evidence="9">Bond</strain>
    </source>
</reference>
<gene>
    <name evidence="8" type="ORF">BBBOND_0404530</name>
</gene>
<protein>
    <submittedName>
        <fullName evidence="8">Nucleotide-binding protein 1, putative</fullName>
    </submittedName>
</protein>
<evidence type="ECO:0000256" key="2">
    <source>
        <dbReference type="ARBA" id="ARBA00022741"/>
    </source>
</evidence>
<evidence type="ECO:0000256" key="1">
    <source>
        <dbReference type="ARBA" id="ARBA00022723"/>
    </source>
</evidence>
<keyword evidence="2" id="KW-0547">Nucleotide-binding</keyword>
<name>A0A061DB95_BABBI</name>
<dbReference type="SUPFAM" id="SSF52540">
    <property type="entry name" value="P-loop containing nucleoside triphosphate hydrolases"/>
    <property type="match status" value="1"/>
</dbReference>
<evidence type="ECO:0000313" key="8">
    <source>
        <dbReference type="EMBL" id="CDR97966.1"/>
    </source>
</evidence>
<feature type="transmembrane region" description="Helical" evidence="7">
    <location>
        <begin position="6"/>
        <end position="25"/>
    </location>
</feature>
<dbReference type="GO" id="GO:0016226">
    <property type="term" value="P:iron-sulfur cluster assembly"/>
    <property type="evidence" value="ECO:0007669"/>
    <property type="project" value="InterPro"/>
</dbReference>
<sequence>METKGAWVLRQAALTVAIVVGYHLLYRYFTKRESNPDEPASGTQRDAAGGEVPDDCPGVDTPEAGTKSACQGCPNQAKCASGELKNENEKMIASVAANLGEVKKVVLVMSGKGGVGKSTVSTQLSYMLSARGHHVGLLDIDLTGPSVPGMTSTESAEVFESARGWTPVYVSDRLSVISIGHMLRNTRESIIWRGPKKDSLIKQFLIGVDWGRLDYLVVDCPPGSSDEHITICNLLKGVDTLAVLVTTPQQRCVDDVYRSAAFCEKAGIRIAALVQNMTQSVFDITKPEVVGELCQRFGIRNVLCIPLRPDIVTAGEEGRPMEDFTCIDHLEKFIHDDK</sequence>
<dbReference type="InterPro" id="IPR027417">
    <property type="entry name" value="P-loop_NTPase"/>
</dbReference>
<dbReference type="CDD" id="cd02037">
    <property type="entry name" value="Mrp_NBP35"/>
    <property type="match status" value="1"/>
</dbReference>
<dbReference type="GO" id="GO:0046872">
    <property type="term" value="F:metal ion binding"/>
    <property type="evidence" value="ECO:0007669"/>
    <property type="project" value="UniProtKB-KW"/>
</dbReference>
<dbReference type="HAMAP" id="MF_02040">
    <property type="entry name" value="Mrp_NBP35"/>
    <property type="match status" value="1"/>
</dbReference>
<evidence type="ECO:0000256" key="7">
    <source>
        <dbReference type="SAM" id="Phobius"/>
    </source>
</evidence>
<keyword evidence="3" id="KW-0067">ATP-binding</keyword>
<feature type="region of interest" description="Disordered" evidence="6">
    <location>
        <begin position="33"/>
        <end position="72"/>
    </location>
</feature>
<evidence type="ECO:0000256" key="6">
    <source>
        <dbReference type="SAM" id="MobiDB-lite"/>
    </source>
</evidence>
<keyword evidence="7" id="KW-0472">Membrane</keyword>
<dbReference type="OMA" id="DEHITIC"/>
<organism evidence="8 9">
    <name type="scientific">Babesia bigemina</name>
    <dbReference type="NCBI Taxonomy" id="5866"/>
    <lineage>
        <taxon>Eukaryota</taxon>
        <taxon>Sar</taxon>
        <taxon>Alveolata</taxon>
        <taxon>Apicomplexa</taxon>
        <taxon>Aconoidasida</taxon>
        <taxon>Piroplasmida</taxon>
        <taxon>Babesiidae</taxon>
        <taxon>Babesia</taxon>
    </lineage>
</organism>
<keyword evidence="7" id="KW-0812">Transmembrane</keyword>
<dbReference type="STRING" id="5866.A0A061DB95"/>
<dbReference type="PANTHER" id="PTHR23264:SF19">
    <property type="entry name" value="CYTOSOLIC FE-S CLUSTER ASSEMBLY FACTOR NUBP2"/>
    <property type="match status" value="1"/>
</dbReference>
<dbReference type="GeneID" id="24566507"/>
<keyword evidence="7" id="KW-1133">Transmembrane helix</keyword>
<accession>A0A061DB95</accession>
<evidence type="ECO:0000256" key="5">
    <source>
        <dbReference type="ARBA" id="ARBA00023014"/>
    </source>
</evidence>
<keyword evidence="4" id="KW-0408">Iron</keyword>
<dbReference type="Gene3D" id="3.40.50.300">
    <property type="entry name" value="P-loop containing nucleotide triphosphate hydrolases"/>
    <property type="match status" value="1"/>
</dbReference>
<dbReference type="GO" id="GO:0051536">
    <property type="term" value="F:iron-sulfur cluster binding"/>
    <property type="evidence" value="ECO:0007669"/>
    <property type="project" value="UniProtKB-KW"/>
</dbReference>
<keyword evidence="5" id="KW-0411">Iron-sulfur</keyword>
<evidence type="ECO:0000256" key="4">
    <source>
        <dbReference type="ARBA" id="ARBA00023004"/>
    </source>
</evidence>
<keyword evidence="1" id="KW-0479">Metal-binding</keyword>
<dbReference type="Pfam" id="PF10609">
    <property type="entry name" value="ParA"/>
    <property type="match status" value="1"/>
</dbReference>
<dbReference type="RefSeq" id="XP_012770152.1">
    <property type="nucleotide sequence ID" value="XM_012914698.1"/>
</dbReference>
<dbReference type="AlphaFoldDB" id="A0A061DB95"/>
<dbReference type="VEuPathDB" id="PiroplasmaDB:BBBOND_0404530"/>
<dbReference type="GO" id="GO:0005524">
    <property type="term" value="F:ATP binding"/>
    <property type="evidence" value="ECO:0007669"/>
    <property type="project" value="UniProtKB-KW"/>
</dbReference>
<dbReference type="InterPro" id="IPR019591">
    <property type="entry name" value="Mrp/NBP35_ATP-bd"/>
</dbReference>
<evidence type="ECO:0000313" key="9">
    <source>
        <dbReference type="Proteomes" id="UP000033188"/>
    </source>
</evidence>